<gene>
    <name evidence="5" type="ORF">BSTOLATCC_MIC56996</name>
</gene>
<dbReference type="InterPro" id="IPR036291">
    <property type="entry name" value="NAD(P)-bd_dom_sf"/>
</dbReference>
<keyword evidence="4" id="KW-0472">Membrane</keyword>
<dbReference type="InterPro" id="IPR002347">
    <property type="entry name" value="SDR_fam"/>
</dbReference>
<dbReference type="SUPFAM" id="SSF51735">
    <property type="entry name" value="NAD(P)-binding Rossmann-fold domains"/>
    <property type="match status" value="1"/>
</dbReference>
<keyword evidence="4" id="KW-1133">Transmembrane helix</keyword>
<evidence type="ECO:0000313" key="6">
    <source>
        <dbReference type="Proteomes" id="UP001162131"/>
    </source>
</evidence>
<sequence>MVGFMEWLFFIIGIGMIIKVLLNFCHSLTILFAKTDFSEYGYNSWALVTGASDGLGLAISEFLASQGFNIILIGRNQEKLTKVSGQLKEKYPIQIKIIVKDFSVSSANPQTFFLDIKEQTKNLDVSILVNNVGSGAGANCFASLAEERVLWANAINLWPAVFLTKLYLPDMTLRKNRSAVINITSSLALVKLPKCSVYCASKGFMHSFSMIVAEEAKYLSSKNKGRLDVMSVLPSCIDTQMIKMREIKPLLVNPYDCAFWICKSIGSVSYTGGHWKHEYFYLLWTLFGSFSFQLINIFARLLKNKSFY</sequence>
<dbReference type="InterPro" id="IPR020904">
    <property type="entry name" value="Sc_DH/Rdtase_CS"/>
</dbReference>
<dbReference type="GO" id="GO:0016491">
    <property type="term" value="F:oxidoreductase activity"/>
    <property type="evidence" value="ECO:0007669"/>
    <property type="project" value="UniProtKB-KW"/>
</dbReference>
<dbReference type="PANTHER" id="PTHR43899:SF13">
    <property type="entry name" value="RH59310P"/>
    <property type="match status" value="1"/>
</dbReference>
<dbReference type="Gene3D" id="3.40.50.720">
    <property type="entry name" value="NAD(P)-binding Rossmann-like Domain"/>
    <property type="match status" value="1"/>
</dbReference>
<dbReference type="Proteomes" id="UP001162131">
    <property type="component" value="Unassembled WGS sequence"/>
</dbReference>
<reference evidence="5" key="1">
    <citation type="submission" date="2021-09" db="EMBL/GenBank/DDBJ databases">
        <authorList>
            <consortium name="AG Swart"/>
            <person name="Singh M."/>
            <person name="Singh A."/>
            <person name="Seah K."/>
            <person name="Emmerich C."/>
        </authorList>
    </citation>
    <scope>NUCLEOTIDE SEQUENCE</scope>
    <source>
        <strain evidence="5">ATCC30299</strain>
    </source>
</reference>
<dbReference type="InterPro" id="IPR051019">
    <property type="entry name" value="VLCFA-Steroid_DH"/>
</dbReference>
<comment type="similarity">
    <text evidence="2">Belongs to the short-chain dehydrogenases/reductases (SDR) family.</text>
</comment>
<comment type="caution">
    <text evidence="5">The sequence shown here is derived from an EMBL/GenBank/DDBJ whole genome shotgun (WGS) entry which is preliminary data.</text>
</comment>
<accession>A0AAU9JYE8</accession>
<evidence type="ECO:0000313" key="5">
    <source>
        <dbReference type="EMBL" id="CAG9332704.1"/>
    </source>
</evidence>
<evidence type="ECO:0000256" key="2">
    <source>
        <dbReference type="ARBA" id="ARBA00006484"/>
    </source>
</evidence>
<dbReference type="AlphaFoldDB" id="A0AAU9JYE8"/>
<dbReference type="PRINTS" id="PR00081">
    <property type="entry name" value="GDHRDH"/>
</dbReference>
<proteinExistence type="inferred from homology"/>
<comment type="subcellular location">
    <subcellularLocation>
        <location evidence="1">Endoplasmic reticulum</location>
    </subcellularLocation>
</comment>
<dbReference type="PANTHER" id="PTHR43899">
    <property type="entry name" value="RH59310P"/>
    <property type="match status" value="1"/>
</dbReference>
<dbReference type="EMBL" id="CAJZBQ010000055">
    <property type="protein sequence ID" value="CAG9332704.1"/>
    <property type="molecule type" value="Genomic_DNA"/>
</dbReference>
<feature type="transmembrane region" description="Helical" evidence="4">
    <location>
        <begin position="7"/>
        <end position="33"/>
    </location>
</feature>
<name>A0AAU9JYE8_9CILI</name>
<dbReference type="Pfam" id="PF00106">
    <property type="entry name" value="adh_short"/>
    <property type="match status" value="1"/>
</dbReference>
<keyword evidence="6" id="KW-1185">Reference proteome</keyword>
<dbReference type="PROSITE" id="PS00061">
    <property type="entry name" value="ADH_SHORT"/>
    <property type="match status" value="1"/>
</dbReference>
<dbReference type="PIRSF" id="PIRSF000126">
    <property type="entry name" value="11-beta-HSD1"/>
    <property type="match status" value="1"/>
</dbReference>
<keyword evidence="3" id="KW-0560">Oxidoreductase</keyword>
<feature type="transmembrane region" description="Helical" evidence="4">
    <location>
        <begin position="279"/>
        <end position="302"/>
    </location>
</feature>
<evidence type="ECO:0000256" key="1">
    <source>
        <dbReference type="ARBA" id="ARBA00004240"/>
    </source>
</evidence>
<keyword evidence="4" id="KW-0812">Transmembrane</keyword>
<organism evidence="5 6">
    <name type="scientific">Blepharisma stoltei</name>
    <dbReference type="NCBI Taxonomy" id="1481888"/>
    <lineage>
        <taxon>Eukaryota</taxon>
        <taxon>Sar</taxon>
        <taxon>Alveolata</taxon>
        <taxon>Ciliophora</taxon>
        <taxon>Postciliodesmatophora</taxon>
        <taxon>Heterotrichea</taxon>
        <taxon>Heterotrichida</taxon>
        <taxon>Blepharismidae</taxon>
        <taxon>Blepharisma</taxon>
    </lineage>
</organism>
<protein>
    <submittedName>
        <fullName evidence="5">Uncharacterized protein</fullName>
    </submittedName>
</protein>
<dbReference type="GO" id="GO:0005783">
    <property type="term" value="C:endoplasmic reticulum"/>
    <property type="evidence" value="ECO:0007669"/>
    <property type="project" value="UniProtKB-SubCell"/>
</dbReference>
<evidence type="ECO:0000256" key="4">
    <source>
        <dbReference type="SAM" id="Phobius"/>
    </source>
</evidence>
<evidence type="ECO:0000256" key="3">
    <source>
        <dbReference type="ARBA" id="ARBA00023002"/>
    </source>
</evidence>